<sequence>MFEVWINSIGRAMVQHSRSVTQLEVVNYDSKPRSGLCYVRCVSIVLSFVVFRLFCDVNFVACIFIGEICFICEVWLHLEHMKFVLHRR</sequence>
<dbReference type="AlphaFoldDB" id="A0AAV6KHZ3"/>
<dbReference type="EMBL" id="JACTNZ010000004">
    <property type="protein sequence ID" value="KAG5551924.1"/>
    <property type="molecule type" value="Genomic_DNA"/>
</dbReference>
<evidence type="ECO:0000256" key="1">
    <source>
        <dbReference type="SAM" id="Phobius"/>
    </source>
</evidence>
<name>A0AAV6KHZ3_9ERIC</name>
<evidence type="ECO:0000313" key="2">
    <source>
        <dbReference type="EMBL" id="KAG5551924.1"/>
    </source>
</evidence>
<keyword evidence="1" id="KW-1133">Transmembrane helix</keyword>
<keyword evidence="3" id="KW-1185">Reference proteome</keyword>
<comment type="caution">
    <text evidence="2">The sequence shown here is derived from an EMBL/GenBank/DDBJ whole genome shotgun (WGS) entry which is preliminary data.</text>
</comment>
<proteinExistence type="predicted"/>
<feature type="transmembrane region" description="Helical" evidence="1">
    <location>
        <begin position="57"/>
        <end position="78"/>
    </location>
</feature>
<dbReference type="Proteomes" id="UP000823749">
    <property type="component" value="Chromosome 4"/>
</dbReference>
<protein>
    <submittedName>
        <fullName evidence="2">Uncharacterized protein</fullName>
    </submittedName>
</protein>
<feature type="transmembrane region" description="Helical" evidence="1">
    <location>
        <begin position="35"/>
        <end position="51"/>
    </location>
</feature>
<keyword evidence="1" id="KW-0812">Transmembrane</keyword>
<reference evidence="2" key="1">
    <citation type="submission" date="2020-08" db="EMBL/GenBank/DDBJ databases">
        <title>Plant Genome Project.</title>
        <authorList>
            <person name="Zhang R.-G."/>
        </authorList>
    </citation>
    <scope>NUCLEOTIDE SEQUENCE</scope>
    <source>
        <strain evidence="2">WSP0</strain>
        <tissue evidence="2">Leaf</tissue>
    </source>
</reference>
<organism evidence="2 3">
    <name type="scientific">Rhododendron griersonianum</name>
    <dbReference type="NCBI Taxonomy" id="479676"/>
    <lineage>
        <taxon>Eukaryota</taxon>
        <taxon>Viridiplantae</taxon>
        <taxon>Streptophyta</taxon>
        <taxon>Embryophyta</taxon>
        <taxon>Tracheophyta</taxon>
        <taxon>Spermatophyta</taxon>
        <taxon>Magnoliopsida</taxon>
        <taxon>eudicotyledons</taxon>
        <taxon>Gunneridae</taxon>
        <taxon>Pentapetalae</taxon>
        <taxon>asterids</taxon>
        <taxon>Ericales</taxon>
        <taxon>Ericaceae</taxon>
        <taxon>Ericoideae</taxon>
        <taxon>Rhodoreae</taxon>
        <taxon>Rhododendron</taxon>
    </lineage>
</organism>
<evidence type="ECO:0000313" key="3">
    <source>
        <dbReference type="Proteomes" id="UP000823749"/>
    </source>
</evidence>
<gene>
    <name evidence="2" type="ORF">RHGRI_010136</name>
</gene>
<keyword evidence="1" id="KW-0472">Membrane</keyword>
<accession>A0AAV6KHZ3</accession>